<evidence type="ECO:0000313" key="5">
    <source>
        <dbReference type="EMBL" id="CAB4135144.1"/>
    </source>
</evidence>
<dbReference type="GO" id="GO:0006310">
    <property type="term" value="P:DNA recombination"/>
    <property type="evidence" value="ECO:0007669"/>
    <property type="project" value="UniProtKB-KW"/>
</dbReference>
<dbReference type="SUPFAM" id="SSF52540">
    <property type="entry name" value="P-loop containing nucleoside triphosphate hydrolases"/>
    <property type="match status" value="1"/>
</dbReference>
<dbReference type="EMBL" id="LR796249">
    <property type="protein sequence ID" value="CAB4131722.1"/>
    <property type="molecule type" value="Genomic_DNA"/>
</dbReference>
<reference evidence="4" key="1">
    <citation type="submission" date="2020-04" db="EMBL/GenBank/DDBJ databases">
        <authorList>
            <person name="Chiriac C."/>
            <person name="Salcher M."/>
            <person name="Ghai R."/>
            <person name="Kavagutti S V."/>
        </authorList>
    </citation>
    <scope>NUCLEOTIDE SEQUENCE</scope>
</reference>
<dbReference type="Gene3D" id="3.40.50.300">
    <property type="entry name" value="P-loop containing nucleotide triphosphate hydrolases"/>
    <property type="match status" value="1"/>
</dbReference>
<evidence type="ECO:0000256" key="3">
    <source>
        <dbReference type="ARBA" id="ARBA00023172"/>
    </source>
</evidence>
<gene>
    <name evidence="4" type="ORF">UFOVP127_237</name>
    <name evidence="5" type="ORF">UFOVP276_100</name>
</gene>
<evidence type="ECO:0000313" key="4">
    <source>
        <dbReference type="EMBL" id="CAB4131722.1"/>
    </source>
</evidence>
<dbReference type="PANTHER" id="PTHR45900">
    <property type="entry name" value="RECA"/>
    <property type="match status" value="1"/>
</dbReference>
<evidence type="ECO:0000256" key="1">
    <source>
        <dbReference type="ARBA" id="ARBA00022741"/>
    </source>
</evidence>
<evidence type="ECO:0000256" key="2">
    <source>
        <dbReference type="ARBA" id="ARBA00022840"/>
    </source>
</evidence>
<dbReference type="GO" id="GO:0005524">
    <property type="term" value="F:ATP binding"/>
    <property type="evidence" value="ECO:0007669"/>
    <property type="project" value="UniProtKB-KW"/>
</dbReference>
<keyword evidence="2" id="KW-0067">ATP-binding</keyword>
<keyword evidence="3" id="KW-0233">DNA recombination</keyword>
<keyword evidence="1" id="KW-0547">Nucleotide-binding</keyword>
<proteinExistence type="predicted"/>
<organism evidence="4">
    <name type="scientific">uncultured Caudovirales phage</name>
    <dbReference type="NCBI Taxonomy" id="2100421"/>
    <lineage>
        <taxon>Viruses</taxon>
        <taxon>Duplodnaviria</taxon>
        <taxon>Heunggongvirae</taxon>
        <taxon>Uroviricota</taxon>
        <taxon>Caudoviricetes</taxon>
        <taxon>Peduoviridae</taxon>
        <taxon>Maltschvirus</taxon>
        <taxon>Maltschvirus maltsch</taxon>
    </lineage>
</organism>
<dbReference type="EMBL" id="LR796294">
    <property type="protein sequence ID" value="CAB4135144.1"/>
    <property type="molecule type" value="Genomic_DNA"/>
</dbReference>
<dbReference type="PANTHER" id="PTHR45900:SF1">
    <property type="entry name" value="MITOCHONDRIAL DNA REPAIR PROTEIN RECA HOMOLOG-RELATED"/>
    <property type="match status" value="1"/>
</dbReference>
<dbReference type="GO" id="GO:0003697">
    <property type="term" value="F:single-stranded DNA binding"/>
    <property type="evidence" value="ECO:0007669"/>
    <property type="project" value="InterPro"/>
</dbReference>
<dbReference type="InterPro" id="IPR013765">
    <property type="entry name" value="DNA_recomb/repair_RecA"/>
</dbReference>
<sequence>MARPKKEAPAKKVNYGDIPRLDTNELLDSLQAKLGGDGVVLQRGEEIEGRFDLRRPSGIIQLDAACGGGLPAGGLSQIDGLDGIGKNLLLNHYLANQQRIHKEKANLGMVCLEGAFDKLFARAVGVKVALSNYEIEAIGRERHLKGQPELTSEEADDFREQIGNFHVFRGAAAEKILEGVVDWVACNSYQIIGIDSWDAMLTIAEENKELEDNAKVADASNVQTRWMRKVFGALSPQKICPECFSRPLAFKIFGKGGYTYKCGNSDCSWEGQRPYMWENETTIIGLRQVRANLKQYGHAREYKTTGAYALRHGKMIDIQLRKGKPITVKDKDVGKEITWELTKGKAGTHEGHTGSYSYYFNPPQIDVTADLENYCITNNIITYGGSKVGFLMGEMKLGSKEEMQRRIEEDNDFQSLLRIEAIKFAGQGHIRYK</sequence>
<name>A0A6J5LDT9_9CAUD</name>
<accession>A0A6J5LDT9</accession>
<protein>
    <submittedName>
        <fullName evidence="4">DNA recombination and repair protein RecA</fullName>
    </submittedName>
</protein>
<dbReference type="InterPro" id="IPR027417">
    <property type="entry name" value="P-loop_NTPase"/>
</dbReference>
<dbReference type="GO" id="GO:0006281">
    <property type="term" value="P:DNA repair"/>
    <property type="evidence" value="ECO:0007669"/>
    <property type="project" value="InterPro"/>
</dbReference>